<evidence type="ECO:0000313" key="2">
    <source>
        <dbReference type="Proteomes" id="UP000698173"/>
    </source>
</evidence>
<gene>
    <name evidence="1" type="ORF">K8V56_07260</name>
</gene>
<organism evidence="1 2">
    <name type="scientific">Sporosarcina psychrophila</name>
    <name type="common">Bacillus psychrophilus</name>
    <dbReference type="NCBI Taxonomy" id="1476"/>
    <lineage>
        <taxon>Bacteria</taxon>
        <taxon>Bacillati</taxon>
        <taxon>Bacillota</taxon>
        <taxon>Bacilli</taxon>
        <taxon>Bacillales</taxon>
        <taxon>Caryophanaceae</taxon>
        <taxon>Sporosarcina</taxon>
    </lineage>
</organism>
<reference evidence="1" key="2">
    <citation type="submission" date="2021-09" db="EMBL/GenBank/DDBJ databases">
        <authorList>
            <person name="Gilroy R."/>
        </authorList>
    </citation>
    <scope>NUCLEOTIDE SEQUENCE</scope>
    <source>
        <strain evidence="1">CHK171-7178</strain>
    </source>
</reference>
<protein>
    <submittedName>
        <fullName evidence="1">Uncharacterized protein</fullName>
    </submittedName>
</protein>
<comment type="caution">
    <text evidence="1">The sequence shown here is derived from an EMBL/GenBank/DDBJ whole genome shotgun (WGS) entry which is preliminary data.</text>
</comment>
<sequence>MELGTKEYYLDAFKHVLMTNLIISESQSLSSTYSYYEDQIGKITTINEEVKKLYSCNLQKAFDEIKHEVIGSPED</sequence>
<name>A0A921FXF5_SPOPS</name>
<proteinExistence type="predicted"/>
<evidence type="ECO:0000313" key="1">
    <source>
        <dbReference type="EMBL" id="HJF31563.1"/>
    </source>
</evidence>
<reference evidence="1" key="1">
    <citation type="journal article" date="2021" name="PeerJ">
        <title>Extensive microbial diversity within the chicken gut microbiome revealed by metagenomics and culture.</title>
        <authorList>
            <person name="Gilroy R."/>
            <person name="Ravi A."/>
            <person name="Getino M."/>
            <person name="Pursley I."/>
            <person name="Horton D.L."/>
            <person name="Alikhan N.F."/>
            <person name="Baker D."/>
            <person name="Gharbi K."/>
            <person name="Hall N."/>
            <person name="Watson M."/>
            <person name="Adriaenssens E.M."/>
            <person name="Foster-Nyarko E."/>
            <person name="Jarju S."/>
            <person name="Secka A."/>
            <person name="Antonio M."/>
            <person name="Oren A."/>
            <person name="Chaudhuri R.R."/>
            <person name="La Ragione R."/>
            <person name="Hildebrand F."/>
            <person name="Pallen M.J."/>
        </authorList>
    </citation>
    <scope>NUCLEOTIDE SEQUENCE</scope>
    <source>
        <strain evidence="1">CHK171-7178</strain>
    </source>
</reference>
<accession>A0A921FXF5</accession>
<dbReference type="EMBL" id="DYWT01000120">
    <property type="protein sequence ID" value="HJF31563.1"/>
    <property type="molecule type" value="Genomic_DNA"/>
</dbReference>
<dbReference type="Proteomes" id="UP000698173">
    <property type="component" value="Unassembled WGS sequence"/>
</dbReference>
<dbReference type="AlphaFoldDB" id="A0A921FXF5"/>